<dbReference type="EMBL" id="PFFD01000058">
    <property type="protein sequence ID" value="PIV87128.1"/>
    <property type="molecule type" value="Genomic_DNA"/>
</dbReference>
<dbReference type="Pfam" id="PF13730">
    <property type="entry name" value="HTH_36"/>
    <property type="match status" value="1"/>
</dbReference>
<comment type="caution">
    <text evidence="2">The sequence shown here is derived from an EMBL/GenBank/DDBJ whole genome shotgun (WGS) entry which is preliminary data.</text>
</comment>
<feature type="non-terminal residue" evidence="2">
    <location>
        <position position="137"/>
    </location>
</feature>
<gene>
    <name evidence="2" type="ORF">COW49_01320</name>
</gene>
<dbReference type="Proteomes" id="UP000228497">
    <property type="component" value="Unassembled WGS sequence"/>
</dbReference>
<reference evidence="3" key="1">
    <citation type="submission" date="2017-09" db="EMBL/GenBank/DDBJ databases">
        <title>Depth-based differentiation of microbial function through sediment-hosted aquifers and enrichment of novel symbionts in the deep terrestrial subsurface.</title>
        <authorList>
            <person name="Probst A.J."/>
            <person name="Ladd B."/>
            <person name="Jarett J.K."/>
            <person name="Geller-Mcgrath D.E."/>
            <person name="Sieber C.M.K."/>
            <person name="Emerson J.B."/>
            <person name="Anantharaman K."/>
            <person name="Thomas B.C."/>
            <person name="Malmstrom R."/>
            <person name="Stieglmeier M."/>
            <person name="Klingl A."/>
            <person name="Woyke T."/>
            <person name="Ryan C.M."/>
            <person name="Banfield J.F."/>
        </authorList>
    </citation>
    <scope>NUCLEOTIDE SEQUENCE [LARGE SCALE GENOMIC DNA]</scope>
</reference>
<dbReference type="AlphaFoldDB" id="A0A2M7FE22"/>
<accession>A0A2M7FE22</accession>
<evidence type="ECO:0008006" key="4">
    <source>
        <dbReference type="Google" id="ProtNLM"/>
    </source>
</evidence>
<sequence length="137" mass="14375">MSVHLMSVAFSANLPDTEIPVSGENHTVKASTLKFVLLALADHANDEGRGAYPSIDTLAKKTSMSRRTVQRALDALIQLQIIKCVGTSEYGTDNYSIFEAAIYRGDSGTKAVGGVTLGQEGGDSGAVKSVPESPESS</sequence>
<protein>
    <recommendedName>
        <fullName evidence="4">Helix-turn-helix domain-containing protein</fullName>
    </recommendedName>
</protein>
<evidence type="ECO:0000313" key="2">
    <source>
        <dbReference type="EMBL" id="PIV87128.1"/>
    </source>
</evidence>
<evidence type="ECO:0000256" key="1">
    <source>
        <dbReference type="SAM" id="MobiDB-lite"/>
    </source>
</evidence>
<dbReference type="InterPro" id="IPR036388">
    <property type="entry name" value="WH-like_DNA-bd_sf"/>
</dbReference>
<name>A0A2M7FE22_9BACT</name>
<feature type="compositionally biased region" description="Gly residues" evidence="1">
    <location>
        <begin position="115"/>
        <end position="124"/>
    </location>
</feature>
<organism evidence="2 3">
    <name type="scientific">Candidatus Kaiserbacteria bacterium CG17_big_fil_post_rev_8_21_14_2_50_51_7</name>
    <dbReference type="NCBI Taxonomy" id="1974613"/>
    <lineage>
        <taxon>Bacteria</taxon>
        <taxon>Candidatus Kaiseribacteriota</taxon>
    </lineage>
</organism>
<dbReference type="Gene3D" id="1.10.10.10">
    <property type="entry name" value="Winged helix-like DNA-binding domain superfamily/Winged helix DNA-binding domain"/>
    <property type="match status" value="1"/>
</dbReference>
<feature type="region of interest" description="Disordered" evidence="1">
    <location>
        <begin position="114"/>
        <end position="137"/>
    </location>
</feature>
<proteinExistence type="predicted"/>
<evidence type="ECO:0000313" key="3">
    <source>
        <dbReference type="Proteomes" id="UP000228497"/>
    </source>
</evidence>